<dbReference type="Gene3D" id="3.30.300.30">
    <property type="match status" value="1"/>
</dbReference>
<dbReference type="EMBL" id="WUTW01000006">
    <property type="protein sequence ID" value="MXQ67185.1"/>
    <property type="molecule type" value="Genomic_DNA"/>
</dbReference>
<evidence type="ECO:0000256" key="3">
    <source>
        <dbReference type="ARBA" id="ARBA00022832"/>
    </source>
</evidence>
<accession>A0A6I4WFT5</accession>
<dbReference type="RefSeq" id="WP_161105378.1">
    <property type="nucleotide sequence ID" value="NZ_JBHLYI010000016.1"/>
</dbReference>
<dbReference type="Gene3D" id="3.40.50.12780">
    <property type="entry name" value="N-terminal domain of ligase-like"/>
    <property type="match status" value="1"/>
</dbReference>
<evidence type="ECO:0000256" key="4">
    <source>
        <dbReference type="ARBA" id="ARBA00023098"/>
    </source>
</evidence>
<evidence type="ECO:0000256" key="1">
    <source>
        <dbReference type="ARBA" id="ARBA00006432"/>
    </source>
</evidence>
<dbReference type="InterPro" id="IPR000873">
    <property type="entry name" value="AMP-dep_synth/lig_dom"/>
</dbReference>
<dbReference type="InterPro" id="IPR040097">
    <property type="entry name" value="FAAL/FAAC"/>
</dbReference>
<gene>
    <name evidence="6" type="ORF">GQ466_24515</name>
</gene>
<dbReference type="SUPFAM" id="SSF56801">
    <property type="entry name" value="Acetyl-CoA synthetase-like"/>
    <property type="match status" value="1"/>
</dbReference>
<evidence type="ECO:0000313" key="6">
    <source>
        <dbReference type="EMBL" id="MXQ67185.1"/>
    </source>
</evidence>
<dbReference type="Pfam" id="PF00501">
    <property type="entry name" value="AMP-binding"/>
    <property type="match status" value="1"/>
</dbReference>
<evidence type="ECO:0000259" key="5">
    <source>
        <dbReference type="Pfam" id="PF00501"/>
    </source>
</evidence>
<keyword evidence="4" id="KW-0443">Lipid metabolism</keyword>
<sequence length="587" mass="64457">MTTLKELDRTPLVQRLAKWAQLYPDDRAYTYMDYSEDVDGVAVDMTWGELDKRARALAATLRQATDPGQRAALLAPQTLDYIIGFLGCMYARVIAVPLFSPDLPGHADRLLAVYSDSEPETVLTITSALPHVEAFFDQNTVPRPKQIITVDTIDTSLTFEDEPISPDDLAYLQYTSGSTRVPAGVMLTHGNLAVNAEQCWGVFDGIPRVSTGVNWLPLFHDMGLVTAVGLPIAYASPAVLMDPVAFIMRPIRWLELLSKQGHAFTCAPNFAYEYLATKVSDEEKAGLDLSGVQVFMNGAETIREESLQRYLDAYSPYGLRPEVQVPAYGLAEATVYVSSSSRYELPTVRAFDRDALNAGVLEPCDHDAERASVLVGCGQPYGQLVAIVDPDSGERKPDGHIGEIWIHGPNVTAGYWNRPEETARTFGNKLAGERGDLPEGPWLRTGDLGVWYEGELWITGRIKDLVIIDGRNHYPQDLEYTAFHAHEGVRRGYAAAFSVDGEEGEVLIIVAERNRRVPIKRLDPVAVTDAVRAAVQQHHDVRVHELVLIEPGGLVRTSSGKVSHTATRKAYLEGALPVTDLSGAGEG</sequence>
<keyword evidence="3" id="KW-0276">Fatty acid metabolism</keyword>
<dbReference type="GO" id="GO:0071766">
    <property type="term" value="P:Actinobacterium-type cell wall biogenesis"/>
    <property type="evidence" value="ECO:0007669"/>
    <property type="project" value="UniProtKB-ARBA"/>
</dbReference>
<name>A0A6I4WFT5_9ACTN</name>
<dbReference type="InterPro" id="IPR045851">
    <property type="entry name" value="AMP-bd_C_sf"/>
</dbReference>
<dbReference type="Proteomes" id="UP000431901">
    <property type="component" value="Unassembled WGS sequence"/>
</dbReference>
<organism evidence="6 7">
    <name type="scientific">Actinomadura rayongensis</name>
    <dbReference type="NCBI Taxonomy" id="1429076"/>
    <lineage>
        <taxon>Bacteria</taxon>
        <taxon>Bacillati</taxon>
        <taxon>Actinomycetota</taxon>
        <taxon>Actinomycetes</taxon>
        <taxon>Streptosporangiales</taxon>
        <taxon>Thermomonosporaceae</taxon>
        <taxon>Actinomadura</taxon>
    </lineage>
</organism>
<evidence type="ECO:0000256" key="2">
    <source>
        <dbReference type="ARBA" id="ARBA00022598"/>
    </source>
</evidence>
<dbReference type="GO" id="GO:0016874">
    <property type="term" value="F:ligase activity"/>
    <property type="evidence" value="ECO:0007669"/>
    <property type="project" value="UniProtKB-KW"/>
</dbReference>
<proteinExistence type="inferred from homology"/>
<comment type="similarity">
    <text evidence="1">Belongs to the ATP-dependent AMP-binding enzyme family.</text>
</comment>
<dbReference type="OrthoDB" id="3671040at2"/>
<feature type="domain" description="AMP-dependent synthetase/ligase" evidence="5">
    <location>
        <begin position="17"/>
        <end position="416"/>
    </location>
</feature>
<dbReference type="PANTHER" id="PTHR22754">
    <property type="entry name" value="DISCO-INTERACTING PROTEIN 2 DIP2 -RELATED"/>
    <property type="match status" value="1"/>
</dbReference>
<reference evidence="6 7" key="1">
    <citation type="submission" date="2019-12" db="EMBL/GenBank/DDBJ databases">
        <title>Nocardia macrotermitis sp. nov. and Nocardia aurantia sp. nov., isolated from the gut of the fungus growing-termite Macrotermes natalensis.</title>
        <authorList>
            <person name="Christine B."/>
            <person name="Rene B."/>
        </authorList>
    </citation>
    <scope>NUCLEOTIDE SEQUENCE [LARGE SCALE GENOMIC DNA]</scope>
    <source>
        <strain evidence="6 7">DSM 102126</strain>
    </source>
</reference>
<dbReference type="GO" id="GO:0006633">
    <property type="term" value="P:fatty acid biosynthetic process"/>
    <property type="evidence" value="ECO:0007669"/>
    <property type="project" value="TreeGrafter"/>
</dbReference>
<evidence type="ECO:0000313" key="7">
    <source>
        <dbReference type="Proteomes" id="UP000431901"/>
    </source>
</evidence>
<keyword evidence="2" id="KW-0436">Ligase</keyword>
<comment type="caution">
    <text evidence="6">The sequence shown here is derived from an EMBL/GenBank/DDBJ whole genome shotgun (WGS) entry which is preliminary data.</text>
</comment>
<dbReference type="PANTHER" id="PTHR22754:SF32">
    <property type="entry name" value="DISCO-INTERACTING PROTEIN 2"/>
    <property type="match status" value="1"/>
</dbReference>
<dbReference type="CDD" id="cd05931">
    <property type="entry name" value="FAAL"/>
    <property type="match status" value="1"/>
</dbReference>
<dbReference type="AlphaFoldDB" id="A0A6I4WFT5"/>
<protein>
    <submittedName>
        <fullName evidence="6">AMP-binding protein</fullName>
    </submittedName>
</protein>
<keyword evidence="7" id="KW-1185">Reference proteome</keyword>
<dbReference type="InterPro" id="IPR042099">
    <property type="entry name" value="ANL_N_sf"/>
</dbReference>
<dbReference type="FunFam" id="3.40.50.12780:FF:000013">
    <property type="entry name" value="Long-chain-fatty-acid--AMP ligase FadD32"/>
    <property type="match status" value="1"/>
</dbReference>
<dbReference type="GO" id="GO:0005886">
    <property type="term" value="C:plasma membrane"/>
    <property type="evidence" value="ECO:0007669"/>
    <property type="project" value="TreeGrafter"/>
</dbReference>
<dbReference type="GO" id="GO:0070566">
    <property type="term" value="F:adenylyltransferase activity"/>
    <property type="evidence" value="ECO:0007669"/>
    <property type="project" value="TreeGrafter"/>
</dbReference>